<gene>
    <name evidence="1" type="ORF">HNP52_000479</name>
</gene>
<reference evidence="1 2" key="1">
    <citation type="submission" date="2020-08" db="EMBL/GenBank/DDBJ databases">
        <title>Functional genomics of gut bacteria from endangered species of beetles.</title>
        <authorList>
            <person name="Carlos-Shanley C."/>
        </authorList>
    </citation>
    <scope>NUCLEOTIDE SEQUENCE [LARGE SCALE GENOMIC DNA]</scope>
    <source>
        <strain evidence="1 2">S00224</strain>
    </source>
</reference>
<proteinExistence type="predicted"/>
<dbReference type="Proteomes" id="UP000575241">
    <property type="component" value="Unassembled WGS sequence"/>
</dbReference>
<evidence type="ECO:0000313" key="2">
    <source>
        <dbReference type="Proteomes" id="UP000575241"/>
    </source>
</evidence>
<keyword evidence="2" id="KW-1185">Reference proteome</keyword>
<evidence type="ECO:0000313" key="1">
    <source>
        <dbReference type="EMBL" id="MBB4837428.1"/>
    </source>
</evidence>
<protein>
    <submittedName>
        <fullName evidence="1">Uncharacterized protein</fullName>
    </submittedName>
</protein>
<dbReference type="EMBL" id="JACHLN010000001">
    <property type="protein sequence ID" value="MBB4837428.1"/>
    <property type="molecule type" value="Genomic_DNA"/>
</dbReference>
<sequence length="124" mass="14143">MLLPLLLLAQDPLAPLDYWVGRCWRTTLAPEVTDTHCFTRVEAGVRDHHEVIDKGEKVYQGDTDYRWDGTRIRFAYRNDQGPVSEGVVTPTATGLDMEGVQLERTATGFAMITERGRREFTRTE</sequence>
<accession>A0A7W7JY06</accession>
<dbReference type="AlphaFoldDB" id="A0A7W7JY06"/>
<comment type="caution">
    <text evidence="1">The sequence shown here is derived from an EMBL/GenBank/DDBJ whole genome shotgun (WGS) entry which is preliminary data.</text>
</comment>
<name>A0A7W7JY06_9SPHN</name>
<dbReference type="RefSeq" id="WP_184161965.1">
    <property type="nucleotide sequence ID" value="NZ_JACHLN010000001.1"/>
</dbReference>
<organism evidence="1 2">
    <name type="scientific">Sphingomonas kyeonggiensis</name>
    <dbReference type="NCBI Taxonomy" id="1268553"/>
    <lineage>
        <taxon>Bacteria</taxon>
        <taxon>Pseudomonadati</taxon>
        <taxon>Pseudomonadota</taxon>
        <taxon>Alphaproteobacteria</taxon>
        <taxon>Sphingomonadales</taxon>
        <taxon>Sphingomonadaceae</taxon>
        <taxon>Sphingomonas</taxon>
    </lineage>
</organism>